<dbReference type="EMBL" id="JAMZEB010000002">
    <property type="protein sequence ID" value="MCP2363075.1"/>
    <property type="molecule type" value="Genomic_DNA"/>
</dbReference>
<dbReference type="Proteomes" id="UP001139648">
    <property type="component" value="Unassembled WGS sequence"/>
</dbReference>
<evidence type="ECO:0008006" key="4">
    <source>
        <dbReference type="Google" id="ProtNLM"/>
    </source>
</evidence>
<feature type="region of interest" description="Disordered" evidence="1">
    <location>
        <begin position="1057"/>
        <end position="1083"/>
    </location>
</feature>
<comment type="caution">
    <text evidence="2">The sequence shown here is derived from an EMBL/GenBank/DDBJ whole genome shotgun (WGS) entry which is preliminary data.</text>
</comment>
<sequence length="1198" mass="123508">MADRTVTTRLKLGISGWTAGKNAVKKDLRDLNTSFQQTAGFATGFRKKLEDAVKRLPAIEIDANSSPAEAKFAQLRGELEKLSQQQIGVDCDAVDALAELDRLKRELAGLEDGASFEVRAGIQQAIADMELVAAEARRLDGKSVRIEIDADTKTALGDIAKMQAGLVGLGVAVPVLASVTAGAVVLQGALFSASAGAKAFGMVATATFERVQQAVDSQDYSKLSPEEFQLAQRWQEFSDVYLQWQQSLNPSVIPAITGGLGLMEQTLPKISPLVAGTANSFVGLEQRASAALDGPFWTKFLHNVGVAGPQAMTGLGNSTLNVVTGVAGIINAFLPWQGTVVGGLEDATAKFATWGQTLESNPQFQEFMGYVEEHAPEVWALLKNLAAAGLNVGEAVASLGIGSLAGLNLLASIVAGMDPEHIRAIALAILAVKTAQAGLQVASFWQDLTGKLGGLSGAADSASGKMTGLNRVMQAGGMAALVAGAAVAVDALGDELAGLNPDIDELAKRMSDLTAKGTPAAEMLYEFGHNADTFAGDMARSSVWFAPVVGQFEQLHQTVSRLTSDNGLVQFGNDIAGLTDSFYSMDSGRQRLENFDQTLTAMVQSGNTQQATALFDELARGAGLSGDQVDKLRALLPNYSAAADAAQQATAPTGDALKDLGSSATGAATSVDTLRGALGQLTGLTASAMQAEIGYKQALDDATAAAKTNGEAISTNTVKGRDNRSALIDLAKSANDYRQALIDQGTPLAEVEAKLGGQRAAFLKVAESMGFSRKQAEELATKLGLIPGNVKTDVKTPGGKEALDLIKEYERKLAELDGKTVTTTVRQVHVQKQENLKAAAGALLRYAEGGIERYATGGMRPQPPTIVSRPTVLFGEGSSGRGATEAFIPYEPAYRQRAIDILARVAKDFGFGLYGREADQQVQQVAVTVSDAATQLGAGLGAVDTSLASTMGDTGTLTAAIAEVGTVGESMTAGWQAGAQQVGDSVTSMSDRVGESLSNVATVTSDGVELVAGSVDVLNTSVKDLLIAIAAGKASSGSSGSKAAGKGAVSASIERMDTPRGKGAASASLKRMDTPRKGAVSASLQRMDTVRKPPGGMIAGDYGLSGSPDWTPGTGYTASSYGLPVNSAQVSAPQRAMPQPALAVAGGAAGGAAAAGGTSTVSRGGSLITVETMNVNSKADADLAAAYLYSRLGSKGPP</sequence>
<dbReference type="AlphaFoldDB" id="A0A9X2GS87"/>
<proteinExistence type="predicted"/>
<evidence type="ECO:0000313" key="2">
    <source>
        <dbReference type="EMBL" id="MCP2363075.1"/>
    </source>
</evidence>
<evidence type="ECO:0000313" key="3">
    <source>
        <dbReference type="Proteomes" id="UP001139648"/>
    </source>
</evidence>
<dbReference type="RefSeq" id="WP_253754397.1">
    <property type="nucleotide sequence ID" value="NZ_BAABKA010000023.1"/>
</dbReference>
<gene>
    <name evidence="2" type="ORF">HD597_010095</name>
</gene>
<name>A0A9X2GS87_9ACTN</name>
<evidence type="ECO:0000256" key="1">
    <source>
        <dbReference type="SAM" id="MobiDB-lite"/>
    </source>
</evidence>
<reference evidence="2" key="1">
    <citation type="submission" date="2022-06" db="EMBL/GenBank/DDBJ databases">
        <title>Sequencing the genomes of 1000 actinobacteria strains.</title>
        <authorList>
            <person name="Klenk H.-P."/>
        </authorList>
    </citation>
    <scope>NUCLEOTIDE SEQUENCE</scope>
    <source>
        <strain evidence="2">DSM 46694</strain>
    </source>
</reference>
<protein>
    <recommendedName>
        <fullName evidence="4">Tape measure protein</fullName>
    </recommendedName>
</protein>
<keyword evidence="3" id="KW-1185">Reference proteome</keyword>
<accession>A0A9X2GS87</accession>
<organism evidence="2 3">
    <name type="scientific">Nonomuraea thailandensis</name>
    <dbReference type="NCBI Taxonomy" id="1188745"/>
    <lineage>
        <taxon>Bacteria</taxon>
        <taxon>Bacillati</taxon>
        <taxon>Actinomycetota</taxon>
        <taxon>Actinomycetes</taxon>
        <taxon>Streptosporangiales</taxon>
        <taxon>Streptosporangiaceae</taxon>
        <taxon>Nonomuraea</taxon>
    </lineage>
</organism>